<dbReference type="Pfam" id="PF07495">
    <property type="entry name" value="Y_Y_Y"/>
    <property type="match status" value="1"/>
</dbReference>
<keyword evidence="3 7" id="KW-0597">Phosphoprotein</keyword>
<organism evidence="13 14">
    <name type="scientific">Larkinella insperata</name>
    <dbReference type="NCBI Taxonomy" id="332158"/>
    <lineage>
        <taxon>Bacteria</taxon>
        <taxon>Pseudomonadati</taxon>
        <taxon>Bacteroidota</taxon>
        <taxon>Cytophagia</taxon>
        <taxon>Cytophagales</taxon>
        <taxon>Spirosomataceae</taxon>
        <taxon>Larkinella</taxon>
    </lineage>
</organism>
<evidence type="ECO:0000256" key="8">
    <source>
        <dbReference type="SAM" id="Phobius"/>
    </source>
</evidence>
<dbReference type="InterPro" id="IPR036097">
    <property type="entry name" value="HisK_dim/P_sf"/>
</dbReference>
<dbReference type="PRINTS" id="PR00344">
    <property type="entry name" value="BCTRLSENSOR"/>
</dbReference>
<keyword evidence="5" id="KW-0238">DNA-binding</keyword>
<dbReference type="SUPFAM" id="SSF47384">
    <property type="entry name" value="Homodimeric domain of signal transducing histidine kinase"/>
    <property type="match status" value="1"/>
</dbReference>
<evidence type="ECO:0000256" key="6">
    <source>
        <dbReference type="ARBA" id="ARBA00023163"/>
    </source>
</evidence>
<feature type="domain" description="HTH araC/xylS-type" evidence="10">
    <location>
        <begin position="1270"/>
        <end position="1368"/>
    </location>
</feature>
<dbReference type="InterPro" id="IPR015943">
    <property type="entry name" value="WD40/YVTN_repeat-like_dom_sf"/>
</dbReference>
<dbReference type="SUPFAM" id="SSF63829">
    <property type="entry name" value="Calcium-dependent phosphotriesterase"/>
    <property type="match status" value="2"/>
</dbReference>
<dbReference type="PROSITE" id="PS50109">
    <property type="entry name" value="HIS_KIN"/>
    <property type="match status" value="1"/>
</dbReference>
<dbReference type="InterPro" id="IPR018060">
    <property type="entry name" value="HTH_AraC"/>
</dbReference>
<gene>
    <name evidence="13" type="ORF">ACFQ4C_20655</name>
</gene>
<reference evidence="14" key="1">
    <citation type="journal article" date="2019" name="Int. J. Syst. Evol. Microbiol.">
        <title>The Global Catalogue of Microorganisms (GCM) 10K type strain sequencing project: providing services to taxonomists for standard genome sequencing and annotation.</title>
        <authorList>
            <consortium name="The Broad Institute Genomics Platform"/>
            <consortium name="The Broad Institute Genome Sequencing Center for Infectious Disease"/>
            <person name="Wu L."/>
            <person name="Ma J."/>
        </authorList>
    </citation>
    <scope>NUCLEOTIDE SEQUENCE [LARGE SCALE GENOMIC DNA]</scope>
    <source>
        <strain evidence="14">CCUG 55608</strain>
    </source>
</reference>
<dbReference type="InterPro" id="IPR003661">
    <property type="entry name" value="HisK_dim/P_dom"/>
</dbReference>
<feature type="transmembrane region" description="Helical" evidence="8">
    <location>
        <begin position="794"/>
        <end position="812"/>
    </location>
</feature>
<keyword evidence="8" id="KW-1133">Transmembrane helix</keyword>
<dbReference type="Pfam" id="PF00072">
    <property type="entry name" value="Response_reg"/>
    <property type="match status" value="1"/>
</dbReference>
<evidence type="ECO:0000256" key="2">
    <source>
        <dbReference type="ARBA" id="ARBA00012438"/>
    </source>
</evidence>
<dbReference type="PROSITE" id="PS50110">
    <property type="entry name" value="RESPONSE_REGULATORY"/>
    <property type="match status" value="1"/>
</dbReference>
<evidence type="ECO:0000259" key="10">
    <source>
        <dbReference type="PROSITE" id="PS01124"/>
    </source>
</evidence>
<comment type="catalytic activity">
    <reaction evidence="1">
        <text>ATP + protein L-histidine = ADP + protein N-phospho-L-histidine.</text>
        <dbReference type="EC" id="2.7.13.3"/>
    </reaction>
</comment>
<dbReference type="InterPro" id="IPR013783">
    <property type="entry name" value="Ig-like_fold"/>
</dbReference>
<comment type="caution">
    <text evidence="13">The sequence shown here is derived from an EMBL/GenBank/DDBJ whole genome shotgun (WGS) entry which is preliminary data.</text>
</comment>
<accession>A0ABW3QEF0</accession>
<protein>
    <recommendedName>
        <fullName evidence="2">histidine kinase</fullName>
        <ecNumber evidence="2">2.7.13.3</ecNumber>
    </recommendedName>
</protein>
<dbReference type="InterPro" id="IPR003594">
    <property type="entry name" value="HATPase_dom"/>
</dbReference>
<dbReference type="InterPro" id="IPR036890">
    <property type="entry name" value="HATPase_C_sf"/>
</dbReference>
<proteinExistence type="predicted"/>
<dbReference type="PROSITE" id="PS00041">
    <property type="entry name" value="HTH_ARAC_FAMILY_1"/>
    <property type="match status" value="1"/>
</dbReference>
<dbReference type="SMART" id="SM00342">
    <property type="entry name" value="HTH_ARAC"/>
    <property type="match status" value="1"/>
</dbReference>
<feature type="domain" description="Response regulatory" evidence="12">
    <location>
        <begin position="1111"/>
        <end position="1226"/>
    </location>
</feature>
<dbReference type="SMART" id="SM00448">
    <property type="entry name" value="REC"/>
    <property type="match status" value="1"/>
</dbReference>
<evidence type="ECO:0000259" key="11">
    <source>
        <dbReference type="PROSITE" id="PS50109"/>
    </source>
</evidence>
<dbReference type="Gene3D" id="2.130.10.10">
    <property type="entry name" value="YVTN repeat-like/Quinoprotein amine dehydrogenase"/>
    <property type="match status" value="4"/>
</dbReference>
<keyword evidence="8" id="KW-0472">Membrane</keyword>
<evidence type="ECO:0000256" key="1">
    <source>
        <dbReference type="ARBA" id="ARBA00000085"/>
    </source>
</evidence>
<dbReference type="Gene3D" id="1.10.287.130">
    <property type="match status" value="1"/>
</dbReference>
<dbReference type="PANTHER" id="PTHR43547:SF2">
    <property type="entry name" value="HYBRID SIGNAL TRANSDUCTION HISTIDINE KINASE C"/>
    <property type="match status" value="1"/>
</dbReference>
<name>A0ABW3QEF0_9BACT</name>
<dbReference type="SUPFAM" id="SSF52172">
    <property type="entry name" value="CheY-like"/>
    <property type="match status" value="1"/>
</dbReference>
<feature type="chain" id="PRO_5046007927" description="histidine kinase" evidence="9">
    <location>
        <begin position="28"/>
        <end position="1373"/>
    </location>
</feature>
<dbReference type="InterPro" id="IPR018062">
    <property type="entry name" value="HTH_AraC-typ_CS"/>
</dbReference>
<dbReference type="Pfam" id="PF00512">
    <property type="entry name" value="HisKA"/>
    <property type="match status" value="1"/>
</dbReference>
<dbReference type="SUPFAM" id="SSF46689">
    <property type="entry name" value="Homeodomain-like"/>
    <property type="match status" value="1"/>
</dbReference>
<dbReference type="Pfam" id="PF07494">
    <property type="entry name" value="Reg_prop"/>
    <property type="match status" value="2"/>
</dbReference>
<dbReference type="EMBL" id="JBHTLP010000014">
    <property type="protein sequence ID" value="MFD1143550.1"/>
    <property type="molecule type" value="Genomic_DNA"/>
</dbReference>
<dbReference type="SMART" id="SM00388">
    <property type="entry name" value="HisKA"/>
    <property type="match status" value="1"/>
</dbReference>
<evidence type="ECO:0000256" key="7">
    <source>
        <dbReference type="PROSITE-ProRule" id="PRU00169"/>
    </source>
</evidence>
<dbReference type="Gene3D" id="1.10.10.60">
    <property type="entry name" value="Homeodomain-like"/>
    <property type="match status" value="1"/>
</dbReference>
<dbReference type="Gene3D" id="3.40.50.2300">
    <property type="match status" value="1"/>
</dbReference>
<evidence type="ECO:0000259" key="12">
    <source>
        <dbReference type="PROSITE" id="PS50110"/>
    </source>
</evidence>
<dbReference type="SMART" id="SM00387">
    <property type="entry name" value="HATPase_c"/>
    <property type="match status" value="1"/>
</dbReference>
<evidence type="ECO:0000256" key="3">
    <source>
        <dbReference type="ARBA" id="ARBA00022553"/>
    </source>
</evidence>
<feature type="domain" description="Histidine kinase" evidence="11">
    <location>
        <begin position="848"/>
        <end position="1068"/>
    </location>
</feature>
<dbReference type="RefSeq" id="WP_379884424.1">
    <property type="nucleotide sequence ID" value="NZ_JBHTLP010000014.1"/>
</dbReference>
<dbReference type="Proteomes" id="UP001597116">
    <property type="component" value="Unassembled WGS sequence"/>
</dbReference>
<evidence type="ECO:0000313" key="13">
    <source>
        <dbReference type="EMBL" id="MFD1143550.1"/>
    </source>
</evidence>
<dbReference type="Pfam" id="PF02518">
    <property type="entry name" value="HATPase_c"/>
    <property type="match status" value="1"/>
</dbReference>
<dbReference type="InterPro" id="IPR011123">
    <property type="entry name" value="Y_Y_Y"/>
</dbReference>
<dbReference type="EC" id="2.7.13.3" evidence="2"/>
<feature type="modified residue" description="4-aspartylphosphate" evidence="7">
    <location>
        <position position="1159"/>
    </location>
</feature>
<keyword evidence="14" id="KW-1185">Reference proteome</keyword>
<evidence type="ECO:0000313" key="14">
    <source>
        <dbReference type="Proteomes" id="UP001597116"/>
    </source>
</evidence>
<dbReference type="CDD" id="cd00082">
    <property type="entry name" value="HisKA"/>
    <property type="match status" value="1"/>
</dbReference>
<dbReference type="InterPro" id="IPR001789">
    <property type="entry name" value="Sig_transdc_resp-reg_receiver"/>
</dbReference>
<dbReference type="InterPro" id="IPR005467">
    <property type="entry name" value="His_kinase_dom"/>
</dbReference>
<dbReference type="InterPro" id="IPR004358">
    <property type="entry name" value="Sig_transdc_His_kin-like_C"/>
</dbReference>
<dbReference type="PANTHER" id="PTHR43547">
    <property type="entry name" value="TWO-COMPONENT HISTIDINE KINASE"/>
    <property type="match status" value="1"/>
</dbReference>
<evidence type="ECO:0000256" key="4">
    <source>
        <dbReference type="ARBA" id="ARBA00023015"/>
    </source>
</evidence>
<dbReference type="SUPFAM" id="SSF55874">
    <property type="entry name" value="ATPase domain of HSP90 chaperone/DNA topoisomerase II/histidine kinase"/>
    <property type="match status" value="1"/>
</dbReference>
<dbReference type="CDD" id="cd16922">
    <property type="entry name" value="HATPase_EvgS-ArcB-TorS-like"/>
    <property type="match status" value="1"/>
</dbReference>
<evidence type="ECO:0000256" key="5">
    <source>
        <dbReference type="ARBA" id="ARBA00023125"/>
    </source>
</evidence>
<dbReference type="InterPro" id="IPR009057">
    <property type="entry name" value="Homeodomain-like_sf"/>
</dbReference>
<feature type="signal peptide" evidence="9">
    <location>
        <begin position="1"/>
        <end position="27"/>
    </location>
</feature>
<dbReference type="Gene3D" id="3.30.565.10">
    <property type="entry name" value="Histidine kinase-like ATPase, C-terminal domain"/>
    <property type="match status" value="1"/>
</dbReference>
<sequence>MPKLLVFSRLCLYYLVFLMVVLVRANAQTDHASGKGGNYPIANQFEHLSVEDGLSNDHITAILQDRDGYMWFGTGNGLNKYDGSRFTIFKPDLSQPTRSFQNGFVMGLCEGDSTRIWAATKGGGLHEVNRKTGQVIPHPIQAVHANRWNNQLSVYQDRQHRIWVSTFAGLARYDPAQHQFTLYPSPGADVPIITVFEDRQHRFWVASHQGLYLFDRSTGRYTLVPVSGWDGPQPSFQSFYLDADDVLWLGTATAGYSLFKLDLRQKNGLPVPYNPGGQLNPYVFRNTIHRDTAGIIWVGTTSGLQGIDPVKNQIYTYRTDPNRPRGLCSSSAQAIYHDRSGMFWIGTDNGIDRQALNTKPFASYQVKPNERMASMPENRAYAVFRDKRGQLWFNNSPTLYRLSADQKQLDKIPPGDIGSTGQHGNEVTAFLPDGKGGIWLGSYDGLIHHDPASGKFTRYPSEVPAQFMSIQDKDGSPRGDVWIGGDGGFASFNPRTRQYTYHKYQPGNPEGLPDKYVYGMLVSRTGEIWILVHRLGVCRLNPKTGRMTRYSAGAKGHLTSNDVRCIYEDQDGVIWIGTNLGGLNRFDEKTNQFSAITHQEGIPGSTIVAISGDESGNLWLSTHDGLCRVNPRTKAIRTYRVSDGLPSNNFKQNAVFRYGNQLIFGSENGIVQFAPDQIREDLRPFPVHITGLTVLDEPRPLTDELIRLKHDENRLSIDFAALAYEQPRQNQFAYRLDGIDKDWIQNGNRNTVNFTSLPPGSYTFRVKAANSNGLWSKHEAFLQFVVQPPWWASWWAYGLYLLLTGGAIWGYIRFSTNRIRQRQELELNRREAEQLKAVDELKTRFFSNITHEFRTPLSLIIAPVEKLMQEGRFDGPTLTLVHRNAQQLLRLINQLLDLAKLEGHHMAVAPVQGQVTDFIEPIVAIFQRAAEHKGITFTFNPSPFPATEFVFDADKWEKILTNLLANALKFTKAGGRVNLSVAPVSQGDQMTGVQFQVTDSGIGIAPEHLPHIFDRFYQVDTSTTRAHEGTGLGLALAHELIQLLGGDIAVESRVGVGTTFRWTLPVGPVSQSVALPPISNFRPGPTVVQPLLSPPSGSVTDWLSAQQPAPCILIVEDNDELREFLVGELASKYHIVQAVDGQQGWEIAQTELPDIILTDVMMPRLDGHALCRLIKGHAETDHIAVVMLTAKAAQPSRLEGLQHGADEYLSKPFSMAELKLRIQNLLSRQEKLGEHYRQQFSLPSSTNGTVTPADSSDSIIPDDSTDPFLARIYALLEQHLDEPSLSVEWLADQLAMNRKTLYRKVQSIIQLPPAELIRRYRIRKGVELLRAGYNVAETADRVGFSTPSHFTMVFKEIYQQTPTEFTASRSKTP</sequence>
<evidence type="ECO:0000256" key="9">
    <source>
        <dbReference type="SAM" id="SignalP"/>
    </source>
</evidence>
<keyword evidence="8" id="KW-0812">Transmembrane</keyword>
<dbReference type="Pfam" id="PF12833">
    <property type="entry name" value="HTH_18"/>
    <property type="match status" value="1"/>
</dbReference>
<dbReference type="InterPro" id="IPR011110">
    <property type="entry name" value="Reg_prop"/>
</dbReference>
<keyword evidence="9" id="KW-0732">Signal</keyword>
<keyword evidence="6" id="KW-0804">Transcription</keyword>
<keyword evidence="4" id="KW-0805">Transcription regulation</keyword>
<dbReference type="InterPro" id="IPR011006">
    <property type="entry name" value="CheY-like_superfamily"/>
</dbReference>
<dbReference type="Gene3D" id="2.60.40.10">
    <property type="entry name" value="Immunoglobulins"/>
    <property type="match status" value="1"/>
</dbReference>
<dbReference type="PROSITE" id="PS01124">
    <property type="entry name" value="HTH_ARAC_FAMILY_2"/>
    <property type="match status" value="1"/>
</dbReference>